<reference evidence="2" key="1">
    <citation type="submission" date="2018-07" db="EMBL/GenBank/DDBJ databases">
        <authorList>
            <person name="Quirk P.G."/>
            <person name="Krulwich T.A."/>
        </authorList>
    </citation>
    <scope>NUCLEOTIDE SEQUENCE</scope>
</reference>
<dbReference type="VEuPathDB" id="VectorBase:CSON008832"/>
<feature type="transmembrane region" description="Helical" evidence="1">
    <location>
        <begin position="98"/>
        <end position="123"/>
    </location>
</feature>
<protein>
    <submittedName>
        <fullName evidence="2">CSON008832 protein</fullName>
    </submittedName>
</protein>
<keyword evidence="1" id="KW-1133">Transmembrane helix</keyword>
<feature type="transmembrane region" description="Helical" evidence="1">
    <location>
        <begin position="71"/>
        <end position="92"/>
    </location>
</feature>
<dbReference type="AlphaFoldDB" id="A0A336M351"/>
<accession>A0A336M351</accession>
<sequence>MFLVQANKYNKSISESKSDDIILRRKKKIIREETTTETKYVFTHFQPVMVLSPTGKCRESCSSAMKYYHWIYTKTSLGCAQVVILTLAILILPVPDYYFILLTYITIVVQKISSEIIFLSFLGNVYPAVIFRK</sequence>
<keyword evidence="1" id="KW-0812">Transmembrane</keyword>
<proteinExistence type="predicted"/>
<organism evidence="2">
    <name type="scientific">Culicoides sonorensis</name>
    <name type="common">Biting midge</name>
    <dbReference type="NCBI Taxonomy" id="179676"/>
    <lineage>
        <taxon>Eukaryota</taxon>
        <taxon>Metazoa</taxon>
        <taxon>Ecdysozoa</taxon>
        <taxon>Arthropoda</taxon>
        <taxon>Hexapoda</taxon>
        <taxon>Insecta</taxon>
        <taxon>Pterygota</taxon>
        <taxon>Neoptera</taxon>
        <taxon>Endopterygota</taxon>
        <taxon>Diptera</taxon>
        <taxon>Nematocera</taxon>
        <taxon>Chironomoidea</taxon>
        <taxon>Ceratopogonidae</taxon>
        <taxon>Ceratopogoninae</taxon>
        <taxon>Culicoides</taxon>
        <taxon>Monoculicoides</taxon>
    </lineage>
</organism>
<name>A0A336M351_CULSO</name>
<evidence type="ECO:0000313" key="2">
    <source>
        <dbReference type="EMBL" id="SSX23359.1"/>
    </source>
</evidence>
<gene>
    <name evidence="2" type="primary">CSON008832</name>
</gene>
<dbReference type="EMBL" id="UFQT01000339">
    <property type="protein sequence ID" value="SSX23359.1"/>
    <property type="molecule type" value="Genomic_DNA"/>
</dbReference>
<evidence type="ECO:0000256" key="1">
    <source>
        <dbReference type="SAM" id="Phobius"/>
    </source>
</evidence>
<keyword evidence="1" id="KW-0472">Membrane</keyword>